<dbReference type="Proteomes" id="UP001378592">
    <property type="component" value="Unassembled WGS sequence"/>
</dbReference>
<dbReference type="PANTHER" id="PTHR19212:SF0">
    <property type="entry name" value="LD07988P"/>
    <property type="match status" value="1"/>
</dbReference>
<reference evidence="5 6" key="1">
    <citation type="submission" date="2024-03" db="EMBL/GenBank/DDBJ databases">
        <title>The genome assembly and annotation of the cricket Gryllus longicercus Weissman &amp; Gray.</title>
        <authorList>
            <person name="Szrajer S."/>
            <person name="Gray D."/>
            <person name="Ylla G."/>
        </authorList>
    </citation>
    <scope>NUCLEOTIDE SEQUENCE [LARGE SCALE GENOMIC DNA]</scope>
    <source>
        <strain evidence="5">DAG 2021-001</strain>
        <tissue evidence="5">Whole body minus gut</tissue>
    </source>
</reference>
<sequence>MDNTTAGGGRRRAATKHSAEDQALDQIAKEAEARLAARRQARAEAREIRMRELERQQKELEQNADKVYDMYPEQVSRPSRVATTMSTPRLSREGTNSYQSSRRSSEDSLEEGISLRDMRELKEYEEKFRKAMVQNAQLDNEKASLTYQVELLKDRLDDLEEQHFQLQREHKEKCREHDQLKRAWDKLKEDMEWCKSQLEERDQLIQEAGLMIVGDTQVSSDEESSEEDDSGDKTQSKRPPKRALVSIENAELLQTAGEGTLDVRLRRFAEERNELLDQVRHLKLELEEERSRHKSDRLRPAGAGASMNGPDTDLVDIQREANKQLGDYKFRLQKAEQDVSTLQANVARLESQVIRYKSASESAEKVEDELKVEKRKLQREVRDLTQRLAKAEAAKSALSHQFEQLKLSR</sequence>
<dbReference type="Gene3D" id="1.20.5.4090">
    <property type="match status" value="1"/>
</dbReference>
<evidence type="ECO:0008006" key="7">
    <source>
        <dbReference type="Google" id="ProtNLM"/>
    </source>
</evidence>
<feature type="compositionally biased region" description="Acidic residues" evidence="4">
    <location>
        <begin position="220"/>
        <end position="230"/>
    </location>
</feature>
<feature type="compositionally biased region" description="Basic and acidic residues" evidence="4">
    <location>
        <begin position="56"/>
        <end position="68"/>
    </location>
</feature>
<organism evidence="5 6">
    <name type="scientific">Gryllus longicercus</name>
    <dbReference type="NCBI Taxonomy" id="2509291"/>
    <lineage>
        <taxon>Eukaryota</taxon>
        <taxon>Metazoa</taxon>
        <taxon>Ecdysozoa</taxon>
        <taxon>Arthropoda</taxon>
        <taxon>Hexapoda</taxon>
        <taxon>Insecta</taxon>
        <taxon>Pterygota</taxon>
        <taxon>Neoptera</taxon>
        <taxon>Polyneoptera</taxon>
        <taxon>Orthoptera</taxon>
        <taxon>Ensifera</taxon>
        <taxon>Gryllidea</taxon>
        <taxon>Grylloidea</taxon>
        <taxon>Gryllidae</taxon>
        <taxon>Gryllinae</taxon>
        <taxon>Gryllus</taxon>
    </lineage>
</organism>
<feature type="compositionally biased region" description="Polar residues" evidence="4">
    <location>
        <begin position="81"/>
        <end position="96"/>
    </location>
</feature>
<dbReference type="GO" id="GO:0006355">
    <property type="term" value="P:regulation of DNA-templated transcription"/>
    <property type="evidence" value="ECO:0007669"/>
    <property type="project" value="InterPro"/>
</dbReference>
<comment type="caution">
    <text evidence="5">The sequence shown here is derived from an EMBL/GenBank/DDBJ whole genome shotgun (WGS) entry which is preliminary data.</text>
</comment>
<dbReference type="AlphaFoldDB" id="A0AAN9Z8S7"/>
<feature type="region of interest" description="Disordered" evidence="4">
    <location>
        <begin position="216"/>
        <end position="243"/>
    </location>
</feature>
<evidence type="ECO:0000313" key="5">
    <source>
        <dbReference type="EMBL" id="KAK7867057.1"/>
    </source>
</evidence>
<evidence type="ECO:0000313" key="6">
    <source>
        <dbReference type="Proteomes" id="UP001378592"/>
    </source>
</evidence>
<dbReference type="PANTHER" id="PTHR19212">
    <property type="entry name" value="LEUCINE RICH REPEAT IN FLII INTERACTING PROTEIN"/>
    <property type="match status" value="1"/>
</dbReference>
<comment type="similarity">
    <text evidence="1">Belongs to the LRRFIP family.</text>
</comment>
<protein>
    <recommendedName>
        <fullName evidence="7">Leucine-rich repeat flightless-interacting protein 2</fullName>
    </recommendedName>
</protein>
<feature type="region of interest" description="Disordered" evidence="4">
    <location>
        <begin position="287"/>
        <end position="313"/>
    </location>
</feature>
<keyword evidence="6" id="KW-1185">Reference proteome</keyword>
<keyword evidence="2 3" id="KW-0175">Coiled coil</keyword>
<accession>A0AAN9Z8S7</accession>
<gene>
    <name evidence="5" type="ORF">R5R35_005691</name>
</gene>
<dbReference type="InterPro" id="IPR019139">
    <property type="entry name" value="LRRFIP1/2"/>
</dbReference>
<evidence type="ECO:0000256" key="3">
    <source>
        <dbReference type="SAM" id="Coils"/>
    </source>
</evidence>
<evidence type="ECO:0000256" key="1">
    <source>
        <dbReference type="ARBA" id="ARBA00008275"/>
    </source>
</evidence>
<feature type="region of interest" description="Disordered" evidence="4">
    <location>
        <begin position="1"/>
        <end position="23"/>
    </location>
</feature>
<dbReference type="EMBL" id="JAZDUA010000128">
    <property type="protein sequence ID" value="KAK7867057.1"/>
    <property type="molecule type" value="Genomic_DNA"/>
</dbReference>
<proteinExistence type="inferred from homology"/>
<evidence type="ECO:0000256" key="4">
    <source>
        <dbReference type="SAM" id="MobiDB-lite"/>
    </source>
</evidence>
<dbReference type="Gene3D" id="1.20.5.340">
    <property type="match status" value="1"/>
</dbReference>
<dbReference type="Pfam" id="PF09738">
    <property type="entry name" value="LRRFIP"/>
    <property type="match status" value="1"/>
</dbReference>
<feature type="coiled-coil region" evidence="3">
    <location>
        <begin position="121"/>
        <end position="176"/>
    </location>
</feature>
<evidence type="ECO:0000256" key="2">
    <source>
        <dbReference type="ARBA" id="ARBA00023054"/>
    </source>
</evidence>
<dbReference type="SUPFAM" id="SSF90257">
    <property type="entry name" value="Myosin rod fragments"/>
    <property type="match status" value="1"/>
</dbReference>
<feature type="region of interest" description="Disordered" evidence="4">
    <location>
        <begin position="56"/>
        <end position="111"/>
    </location>
</feature>
<name>A0AAN9Z8S7_9ORTH</name>